<evidence type="ECO:0000313" key="7">
    <source>
        <dbReference type="Proteomes" id="UP000260644"/>
    </source>
</evidence>
<feature type="binding site" evidence="3">
    <location>
        <position position="97"/>
    </location>
    <ligand>
        <name>Cu cation</name>
        <dbReference type="ChEBI" id="CHEBI:23378"/>
    </ligand>
</feature>
<comment type="similarity">
    <text evidence="1">Belongs to the SCO1/2 family.</text>
</comment>
<evidence type="ECO:0000256" key="1">
    <source>
        <dbReference type="ARBA" id="ARBA00010996"/>
    </source>
</evidence>
<feature type="binding site" evidence="3">
    <location>
        <position position="93"/>
    </location>
    <ligand>
        <name>Cu cation</name>
        <dbReference type="ChEBI" id="CHEBI:23378"/>
    </ligand>
</feature>
<evidence type="ECO:0000256" key="2">
    <source>
        <dbReference type="ARBA" id="ARBA00023008"/>
    </source>
</evidence>
<dbReference type="EMBL" id="QPMM01000006">
    <property type="protein sequence ID" value="RFS22399.1"/>
    <property type="molecule type" value="Genomic_DNA"/>
</dbReference>
<feature type="domain" description="Thioredoxin" evidence="5">
    <location>
        <begin position="55"/>
        <end position="217"/>
    </location>
</feature>
<comment type="caution">
    <text evidence="6">The sequence shown here is derived from an EMBL/GenBank/DDBJ whole genome shotgun (WGS) entry which is preliminary data.</text>
</comment>
<dbReference type="PANTHER" id="PTHR12151:SF25">
    <property type="entry name" value="LINALOOL DEHYDRATASE_ISOMERASE DOMAIN-CONTAINING PROTEIN"/>
    <property type="match status" value="1"/>
</dbReference>
<proteinExistence type="inferred from homology"/>
<accession>A0A3E1Y9M0</accession>
<dbReference type="InterPro" id="IPR013766">
    <property type="entry name" value="Thioredoxin_domain"/>
</dbReference>
<gene>
    <name evidence="6" type="ORF">DVR12_11340</name>
</gene>
<dbReference type="Gene3D" id="3.40.30.10">
    <property type="entry name" value="Glutaredoxin"/>
    <property type="match status" value="1"/>
</dbReference>
<dbReference type="InterPro" id="IPR036249">
    <property type="entry name" value="Thioredoxin-like_sf"/>
</dbReference>
<feature type="binding site" evidence="3">
    <location>
        <position position="183"/>
    </location>
    <ligand>
        <name>Cu cation</name>
        <dbReference type="ChEBI" id="CHEBI:23378"/>
    </ligand>
</feature>
<keyword evidence="2 3" id="KW-0186">Copper</keyword>
<evidence type="ECO:0000256" key="3">
    <source>
        <dbReference type="PIRSR" id="PIRSR603782-1"/>
    </source>
</evidence>
<protein>
    <submittedName>
        <fullName evidence="6">SCO family protein</fullName>
    </submittedName>
</protein>
<organism evidence="6 7">
    <name type="scientific">Chitinophaga silvatica</name>
    <dbReference type="NCBI Taxonomy" id="2282649"/>
    <lineage>
        <taxon>Bacteria</taxon>
        <taxon>Pseudomonadati</taxon>
        <taxon>Bacteroidota</taxon>
        <taxon>Chitinophagia</taxon>
        <taxon>Chitinophagales</taxon>
        <taxon>Chitinophagaceae</taxon>
        <taxon>Chitinophaga</taxon>
    </lineage>
</organism>
<reference evidence="6 7" key="1">
    <citation type="submission" date="2018-07" db="EMBL/GenBank/DDBJ databases">
        <title>Chitinophaga K2CV101002-2 sp. nov., isolated from a monsoon evergreen broad-leaved forest soil.</title>
        <authorList>
            <person name="Lv Y."/>
        </authorList>
    </citation>
    <scope>NUCLEOTIDE SEQUENCE [LARGE SCALE GENOMIC DNA]</scope>
    <source>
        <strain evidence="6 7">GDMCC 1.1288</strain>
    </source>
</reference>
<dbReference type="SUPFAM" id="SSF52833">
    <property type="entry name" value="Thioredoxin-like"/>
    <property type="match status" value="1"/>
</dbReference>
<dbReference type="AlphaFoldDB" id="A0A3E1Y9M0"/>
<keyword evidence="3" id="KW-0479">Metal-binding</keyword>
<dbReference type="Pfam" id="PF02630">
    <property type="entry name" value="SCO1-SenC"/>
    <property type="match status" value="1"/>
</dbReference>
<dbReference type="CDD" id="cd02968">
    <property type="entry name" value="SCO"/>
    <property type="match status" value="1"/>
</dbReference>
<dbReference type="InterPro" id="IPR003782">
    <property type="entry name" value="SCO1/SenC"/>
</dbReference>
<keyword evidence="7" id="KW-1185">Reference proteome</keyword>
<evidence type="ECO:0000313" key="6">
    <source>
        <dbReference type="EMBL" id="RFS22399.1"/>
    </source>
</evidence>
<dbReference type="PANTHER" id="PTHR12151">
    <property type="entry name" value="ELECTRON TRANSPORT PROTIN SCO1/SENC FAMILY MEMBER"/>
    <property type="match status" value="1"/>
</dbReference>
<sequence>MISRRALLGVSLAILVPLLGYLIVDHYGKNVVPVPGYYIFEKVDTIRNNGKVTYDSVFHQVKDFRLKNQLGQEVSMKDLEGKVLLVDFFFTSCPSICPTLTKNLKMVQDAYIKNDTLLQILSFSVDPERDSVDKLRQYGYQHQINPDNWWLLTGSKKEIYDLARNEFFVSVTQGDGGPDDFIHTEKLVLIDKNRNIRGYYNGLDSNDIKRVASDIATLHLAKDRHRPGFIAFLKKLFSMEN</sequence>
<dbReference type="Proteomes" id="UP000260644">
    <property type="component" value="Unassembled WGS sequence"/>
</dbReference>
<dbReference type="GO" id="GO:0046872">
    <property type="term" value="F:metal ion binding"/>
    <property type="evidence" value="ECO:0007669"/>
    <property type="project" value="UniProtKB-KW"/>
</dbReference>
<evidence type="ECO:0000256" key="4">
    <source>
        <dbReference type="PIRSR" id="PIRSR603782-2"/>
    </source>
</evidence>
<evidence type="ECO:0000259" key="5">
    <source>
        <dbReference type="PROSITE" id="PS51352"/>
    </source>
</evidence>
<name>A0A3E1Y9M0_9BACT</name>
<dbReference type="PROSITE" id="PS51352">
    <property type="entry name" value="THIOREDOXIN_2"/>
    <property type="match status" value="1"/>
</dbReference>
<feature type="disulfide bond" description="Redox-active" evidence="4">
    <location>
        <begin position="93"/>
        <end position="97"/>
    </location>
</feature>
<keyword evidence="4" id="KW-1015">Disulfide bond</keyword>